<gene>
    <name evidence="3" type="ORF">L227DRAFT_508225</name>
</gene>
<feature type="transmembrane region" description="Helical" evidence="1">
    <location>
        <begin position="168"/>
        <end position="195"/>
    </location>
</feature>
<keyword evidence="1" id="KW-0472">Membrane</keyword>
<feature type="transmembrane region" description="Helical" evidence="1">
    <location>
        <begin position="40"/>
        <end position="62"/>
    </location>
</feature>
<dbReference type="EMBL" id="ML122287">
    <property type="protein sequence ID" value="RPD56504.1"/>
    <property type="molecule type" value="Genomic_DNA"/>
</dbReference>
<keyword evidence="4" id="KW-1185">Reference proteome</keyword>
<feature type="transmembrane region" description="Helical" evidence="1">
    <location>
        <begin position="111"/>
        <end position="134"/>
    </location>
</feature>
<protein>
    <recommendedName>
        <fullName evidence="2">DUF6535 domain-containing protein</fullName>
    </recommendedName>
</protein>
<evidence type="ECO:0000313" key="4">
    <source>
        <dbReference type="Proteomes" id="UP000313359"/>
    </source>
</evidence>
<proteinExistence type="predicted"/>
<keyword evidence="1" id="KW-0812">Transmembrane</keyword>
<dbReference type="Proteomes" id="UP000313359">
    <property type="component" value="Unassembled WGS sequence"/>
</dbReference>
<evidence type="ECO:0000256" key="1">
    <source>
        <dbReference type="SAM" id="Phobius"/>
    </source>
</evidence>
<sequence length="457" mass="50575">MHDGHPKLDGASAAWTECARVVKDHSDEMVKRWKDEIDTLLVYAGLFSGVITAFNVQSYALLQASSSDASVAVLAHISDQLKSFSLNPPFINSTIIPSPTPASFRAPRSAIWINVLWFSSLICSLSAASIGIMVKQWLHEAELGLTGTSREAARIRQYRYDGMQKWQVGMIVATLPVLLQLAAMLFFAGLLVLLWTLHPVVATVASTLVGTLFLFTIGTIILPAFVPDCTYRSPQALVLFLLVQAMGRFLRPILTVVARLIDDRGVWLSALKEALLSIAFSDWGSFRGWAGRDRVETTVGQHTLTLNALDENILEIADAVLLDDRFLEECVRPCVKTLPSWSAVQCYQKIRARASRIFHLGPLWGRYGSLGYRYEAQVELTLDVIERCLNDAVQLYEFEDLKPIVKELLLRLQYPLSVGVSERCGHVIAGVVALGGDFPDLVMKTLHSRECLADGVS</sequence>
<dbReference type="AlphaFoldDB" id="A0A5C2S174"/>
<evidence type="ECO:0000259" key="2">
    <source>
        <dbReference type="Pfam" id="PF20153"/>
    </source>
</evidence>
<dbReference type="InterPro" id="IPR045338">
    <property type="entry name" value="DUF6535"/>
</dbReference>
<accession>A0A5C2S174</accession>
<evidence type="ECO:0000313" key="3">
    <source>
        <dbReference type="EMBL" id="RPD56504.1"/>
    </source>
</evidence>
<feature type="transmembrane region" description="Helical" evidence="1">
    <location>
        <begin position="201"/>
        <end position="225"/>
    </location>
</feature>
<reference evidence="3" key="1">
    <citation type="journal article" date="2018" name="Genome Biol. Evol.">
        <title>Genomics and development of Lentinus tigrinus, a white-rot wood-decaying mushroom with dimorphic fruiting bodies.</title>
        <authorList>
            <person name="Wu B."/>
            <person name="Xu Z."/>
            <person name="Knudson A."/>
            <person name="Carlson A."/>
            <person name="Chen N."/>
            <person name="Kovaka S."/>
            <person name="LaButti K."/>
            <person name="Lipzen A."/>
            <person name="Pennachio C."/>
            <person name="Riley R."/>
            <person name="Schakwitz W."/>
            <person name="Umezawa K."/>
            <person name="Ohm R.A."/>
            <person name="Grigoriev I.V."/>
            <person name="Nagy L.G."/>
            <person name="Gibbons J."/>
            <person name="Hibbett D."/>
        </authorList>
    </citation>
    <scope>NUCLEOTIDE SEQUENCE [LARGE SCALE GENOMIC DNA]</scope>
    <source>
        <strain evidence="3">ALCF2SS1-6</strain>
    </source>
</reference>
<dbReference type="OrthoDB" id="3219854at2759"/>
<name>A0A5C2S174_9APHY</name>
<feature type="domain" description="DUF6535" evidence="2">
    <location>
        <begin position="15"/>
        <end position="196"/>
    </location>
</feature>
<organism evidence="3 4">
    <name type="scientific">Lentinus tigrinus ALCF2SS1-6</name>
    <dbReference type="NCBI Taxonomy" id="1328759"/>
    <lineage>
        <taxon>Eukaryota</taxon>
        <taxon>Fungi</taxon>
        <taxon>Dikarya</taxon>
        <taxon>Basidiomycota</taxon>
        <taxon>Agaricomycotina</taxon>
        <taxon>Agaricomycetes</taxon>
        <taxon>Polyporales</taxon>
        <taxon>Polyporaceae</taxon>
        <taxon>Lentinus</taxon>
    </lineage>
</organism>
<dbReference type="Pfam" id="PF20153">
    <property type="entry name" value="DUF6535"/>
    <property type="match status" value="1"/>
</dbReference>
<keyword evidence="1" id="KW-1133">Transmembrane helix</keyword>